<sequence>MVFNQMEAAVEQCFVDKKYFEIEKKELVLEHESLLIHIICQDVNNVVMHANDHKVSSMNTNCLDNDNRALECLEFFIINDLQSHLKAKNVSIKNLKKHIANLTGKNVVECVENVNKSNVEHTDTLRDIVEQAKALTPLDNSLDYALKSSTEASRSKSRSNTKNNRISQTSSSNKKHNKVEDQSRIVKSSLNNVNCISNTSCNVNVKHYVLNANSELICATCNECMFDAIHDSCVRVYLNDVNARVKSKSVKSVKSNKKKVWKSTGKIFTNVGYRWIPTRRTFTIDGNTCPLPRIISTKVVPPRKSTSPIVVKQTKPDRNNSWKIKDITNVGSSSKSKTVATKISNNLKPMQNWGFNVSTAPSFSVSISGRINHTLVPVLVLLQPYNRATLSAYQLRYQMFVYN</sequence>
<feature type="compositionally biased region" description="Low complexity" evidence="1">
    <location>
        <begin position="149"/>
        <end position="167"/>
    </location>
</feature>
<feature type="region of interest" description="Disordered" evidence="1">
    <location>
        <begin position="149"/>
        <end position="182"/>
    </location>
</feature>
<dbReference type="Proteomes" id="UP001151760">
    <property type="component" value="Unassembled WGS sequence"/>
</dbReference>
<dbReference type="EMBL" id="BQNB010013107">
    <property type="protein sequence ID" value="GJT11933.1"/>
    <property type="molecule type" value="Genomic_DNA"/>
</dbReference>
<protein>
    <submittedName>
        <fullName evidence="2">Uncharacterized protein</fullName>
    </submittedName>
</protein>
<name>A0ABQ5BBP1_9ASTR</name>
<comment type="caution">
    <text evidence="2">The sequence shown here is derived from an EMBL/GenBank/DDBJ whole genome shotgun (WGS) entry which is preliminary data.</text>
</comment>
<accession>A0ABQ5BBP1</accession>
<proteinExistence type="predicted"/>
<evidence type="ECO:0000313" key="3">
    <source>
        <dbReference type="Proteomes" id="UP001151760"/>
    </source>
</evidence>
<organism evidence="2 3">
    <name type="scientific">Tanacetum coccineum</name>
    <dbReference type="NCBI Taxonomy" id="301880"/>
    <lineage>
        <taxon>Eukaryota</taxon>
        <taxon>Viridiplantae</taxon>
        <taxon>Streptophyta</taxon>
        <taxon>Embryophyta</taxon>
        <taxon>Tracheophyta</taxon>
        <taxon>Spermatophyta</taxon>
        <taxon>Magnoliopsida</taxon>
        <taxon>eudicotyledons</taxon>
        <taxon>Gunneridae</taxon>
        <taxon>Pentapetalae</taxon>
        <taxon>asterids</taxon>
        <taxon>campanulids</taxon>
        <taxon>Asterales</taxon>
        <taxon>Asteraceae</taxon>
        <taxon>Asteroideae</taxon>
        <taxon>Anthemideae</taxon>
        <taxon>Anthemidinae</taxon>
        <taxon>Tanacetum</taxon>
    </lineage>
</organism>
<evidence type="ECO:0000256" key="1">
    <source>
        <dbReference type="SAM" id="MobiDB-lite"/>
    </source>
</evidence>
<gene>
    <name evidence="2" type="ORF">Tco_0858975</name>
</gene>
<reference evidence="2" key="2">
    <citation type="submission" date="2022-01" db="EMBL/GenBank/DDBJ databases">
        <authorList>
            <person name="Yamashiro T."/>
            <person name="Shiraishi A."/>
            <person name="Satake H."/>
            <person name="Nakayama K."/>
        </authorList>
    </citation>
    <scope>NUCLEOTIDE SEQUENCE</scope>
</reference>
<keyword evidence="3" id="KW-1185">Reference proteome</keyword>
<evidence type="ECO:0000313" key="2">
    <source>
        <dbReference type="EMBL" id="GJT11933.1"/>
    </source>
</evidence>
<reference evidence="2" key="1">
    <citation type="journal article" date="2022" name="Int. J. Mol. Sci.">
        <title>Draft Genome of Tanacetum Coccineum: Genomic Comparison of Closely Related Tanacetum-Family Plants.</title>
        <authorList>
            <person name="Yamashiro T."/>
            <person name="Shiraishi A."/>
            <person name="Nakayama K."/>
            <person name="Satake H."/>
        </authorList>
    </citation>
    <scope>NUCLEOTIDE SEQUENCE</scope>
</reference>